<dbReference type="InterPro" id="IPR035896">
    <property type="entry name" value="AN1-like_Znf"/>
</dbReference>
<name>A0A0G4GV83_VITBC</name>
<protein>
    <recommendedName>
        <fullName evidence="6">AN1-type domain-containing protein</fullName>
    </recommendedName>
</protein>
<keyword evidence="2 4" id="KW-0863">Zinc-finger</keyword>
<evidence type="ECO:0000313" key="7">
    <source>
        <dbReference type="EMBL" id="CEM34757.1"/>
    </source>
</evidence>
<sequence length="511" mass="55106">MSDAAEASRVACAGELRSGEARVRRSERKCVSRGFQTARARAGQTLDFNPLHQPADTHLLSNMLNFINPADLHGPIVFGTDCGECHDGGHDSAHCVKTNVNKMLNGQPFVDPPFGHQGQVAPPDKLHRSGDGVFSSRKPDVRPVHPRRRGFQDDRGLRGEAVEDLVQARLSSQKVTRKKSHQSLSEVGGDTQRAGWWNHPDTLGAAMQEDVGSHCSFAYCKQLDFLPFLCNGCGRLFCRIHRRPDDHKCSAASTAIAEETVICRRCRRCIRVPATMTPDEALEQHQAKDCPGERVASVCAVSGCSAPVKVFTTCPSCNRVVCIKHRFPDDHDCPAATKVKPTGGAAPQRKQGAPKAAASAPSASSGQPKKQVSDKHRALANKVERMKVKQKATGDAAIPSHHRIAVRVLTSPSVSVPAATGKGPFFVWLDGSKTIGYNLDYICLRLKVRNPNADGGGHQRLVVLHGDAADKGEELLERYVGGDESAVCVLSGLCSEGVESGDVIVLHLVTT</sequence>
<dbReference type="SMART" id="SM00154">
    <property type="entry name" value="ZnF_AN1"/>
    <property type="match status" value="2"/>
</dbReference>
<accession>A0A0G4GV83</accession>
<dbReference type="PROSITE" id="PS51039">
    <property type="entry name" value="ZF_AN1"/>
    <property type="match status" value="2"/>
</dbReference>
<dbReference type="InterPro" id="IPR000058">
    <property type="entry name" value="Znf_AN1"/>
</dbReference>
<dbReference type="GO" id="GO:0008270">
    <property type="term" value="F:zinc ion binding"/>
    <property type="evidence" value="ECO:0007669"/>
    <property type="project" value="UniProtKB-KW"/>
</dbReference>
<dbReference type="InParanoid" id="A0A0G4GV83"/>
<dbReference type="PANTHER" id="PTHR14677:SF20">
    <property type="entry name" value="ZINC FINGER AN1-TYPE CONTAINING 2A-RELATED"/>
    <property type="match status" value="1"/>
</dbReference>
<evidence type="ECO:0000256" key="1">
    <source>
        <dbReference type="ARBA" id="ARBA00022723"/>
    </source>
</evidence>
<dbReference type="GO" id="GO:0005737">
    <property type="term" value="C:cytoplasm"/>
    <property type="evidence" value="ECO:0007669"/>
    <property type="project" value="TreeGrafter"/>
</dbReference>
<feature type="domain" description="AN1-type" evidence="6">
    <location>
        <begin position="293"/>
        <end position="341"/>
    </location>
</feature>
<dbReference type="Gene3D" id="4.10.1110.10">
    <property type="entry name" value="AN1-like Zinc finger"/>
    <property type="match status" value="2"/>
</dbReference>
<dbReference type="OrthoDB" id="431929at2759"/>
<dbReference type="PANTHER" id="PTHR14677">
    <property type="entry name" value="ARSENITE INDUCUBLE RNA ASSOCIATED PROTEIN AIP-1-RELATED"/>
    <property type="match status" value="1"/>
</dbReference>
<dbReference type="SUPFAM" id="SSF118310">
    <property type="entry name" value="AN1-like Zinc finger"/>
    <property type="match status" value="2"/>
</dbReference>
<evidence type="ECO:0000259" key="6">
    <source>
        <dbReference type="PROSITE" id="PS51039"/>
    </source>
</evidence>
<organism evidence="7 8">
    <name type="scientific">Vitrella brassicaformis (strain CCMP3155)</name>
    <dbReference type="NCBI Taxonomy" id="1169540"/>
    <lineage>
        <taxon>Eukaryota</taxon>
        <taxon>Sar</taxon>
        <taxon>Alveolata</taxon>
        <taxon>Colpodellida</taxon>
        <taxon>Vitrellaceae</taxon>
        <taxon>Vitrella</taxon>
    </lineage>
</organism>
<reference evidence="7 8" key="1">
    <citation type="submission" date="2014-11" db="EMBL/GenBank/DDBJ databases">
        <authorList>
            <person name="Zhu J."/>
            <person name="Qi W."/>
            <person name="Song R."/>
        </authorList>
    </citation>
    <scope>NUCLEOTIDE SEQUENCE [LARGE SCALE GENOMIC DNA]</scope>
</reference>
<evidence type="ECO:0000256" key="5">
    <source>
        <dbReference type="SAM" id="MobiDB-lite"/>
    </source>
</evidence>
<dbReference type="VEuPathDB" id="CryptoDB:Vbra_18728"/>
<evidence type="ECO:0000256" key="2">
    <source>
        <dbReference type="ARBA" id="ARBA00022771"/>
    </source>
</evidence>
<dbReference type="EMBL" id="CDMY01000831">
    <property type="protein sequence ID" value="CEM34757.1"/>
    <property type="molecule type" value="Genomic_DNA"/>
</dbReference>
<dbReference type="Proteomes" id="UP000041254">
    <property type="component" value="Unassembled WGS sequence"/>
</dbReference>
<feature type="region of interest" description="Disordered" evidence="5">
    <location>
        <begin position="115"/>
        <end position="156"/>
    </location>
</feature>
<evidence type="ECO:0000256" key="4">
    <source>
        <dbReference type="PROSITE-ProRule" id="PRU00449"/>
    </source>
</evidence>
<keyword evidence="8" id="KW-1185">Reference proteome</keyword>
<feature type="compositionally biased region" description="Low complexity" evidence="5">
    <location>
        <begin position="350"/>
        <end position="370"/>
    </location>
</feature>
<feature type="region of interest" description="Disordered" evidence="5">
    <location>
        <begin position="338"/>
        <end position="376"/>
    </location>
</feature>
<keyword evidence="1" id="KW-0479">Metal-binding</keyword>
<feature type="region of interest" description="Disordered" evidence="5">
    <location>
        <begin position="173"/>
        <end position="195"/>
    </location>
</feature>
<gene>
    <name evidence="7" type="ORF">Vbra_18728</name>
</gene>
<dbReference type="STRING" id="1169540.A0A0G4GV83"/>
<feature type="domain" description="AN1-type" evidence="6">
    <location>
        <begin position="209"/>
        <end position="257"/>
    </location>
</feature>
<evidence type="ECO:0000313" key="8">
    <source>
        <dbReference type="Proteomes" id="UP000041254"/>
    </source>
</evidence>
<proteinExistence type="predicted"/>
<dbReference type="AlphaFoldDB" id="A0A0G4GV83"/>
<dbReference type="Pfam" id="PF01428">
    <property type="entry name" value="zf-AN1"/>
    <property type="match status" value="2"/>
</dbReference>
<evidence type="ECO:0000256" key="3">
    <source>
        <dbReference type="ARBA" id="ARBA00022833"/>
    </source>
</evidence>
<keyword evidence="3" id="KW-0862">Zinc</keyword>